<organism evidence="2 3">
    <name type="scientific">Nannospalax galili</name>
    <name type="common">Northern Israeli blind subterranean mole rat</name>
    <name type="synonym">Spalax galili</name>
    <dbReference type="NCBI Taxonomy" id="1026970"/>
    <lineage>
        <taxon>Eukaryota</taxon>
        <taxon>Metazoa</taxon>
        <taxon>Chordata</taxon>
        <taxon>Craniata</taxon>
        <taxon>Vertebrata</taxon>
        <taxon>Euteleostomi</taxon>
        <taxon>Mammalia</taxon>
        <taxon>Eutheria</taxon>
        <taxon>Euarchontoglires</taxon>
        <taxon>Glires</taxon>
        <taxon>Rodentia</taxon>
        <taxon>Myomorpha</taxon>
        <taxon>Muroidea</taxon>
        <taxon>Spalacidae</taxon>
        <taxon>Spalacinae</taxon>
        <taxon>Nannospalax</taxon>
    </lineage>
</organism>
<dbReference type="GO" id="GO:0072659">
    <property type="term" value="P:protein localization to plasma membrane"/>
    <property type="evidence" value="ECO:0007669"/>
    <property type="project" value="TreeGrafter"/>
</dbReference>
<evidence type="ECO:0000256" key="1">
    <source>
        <dbReference type="ARBA" id="ARBA00022737"/>
    </source>
</evidence>
<dbReference type="Ensembl" id="ENSNGAT00000030407.1">
    <property type="protein sequence ID" value="ENSNGAP00000024695.1"/>
    <property type="gene ID" value="ENSNGAG00000022883.1"/>
</dbReference>
<reference evidence="2" key="2">
    <citation type="submission" date="2025-09" db="UniProtKB">
        <authorList>
            <consortium name="Ensembl"/>
        </authorList>
    </citation>
    <scope>IDENTIFICATION</scope>
</reference>
<dbReference type="InterPro" id="IPR036034">
    <property type="entry name" value="PDZ_sf"/>
</dbReference>
<dbReference type="Gene3D" id="2.30.42.10">
    <property type="match status" value="1"/>
</dbReference>
<keyword evidence="1" id="KW-0677">Repeat</keyword>
<accession>A0A8C6S201</accession>
<gene>
    <name evidence="2" type="primary">Pdzk1</name>
</gene>
<protein>
    <submittedName>
        <fullName evidence="2">Uncharacterized protein</fullName>
    </submittedName>
</protein>
<reference evidence="2" key="1">
    <citation type="submission" date="2025-08" db="UniProtKB">
        <authorList>
            <consortium name="Ensembl"/>
        </authorList>
    </citation>
    <scope>IDENTIFICATION</scope>
</reference>
<evidence type="ECO:0000313" key="2">
    <source>
        <dbReference type="Ensembl" id="ENSNGAP00000024695.1"/>
    </source>
</evidence>
<dbReference type="GO" id="GO:0043495">
    <property type="term" value="F:protein-membrane adaptor activity"/>
    <property type="evidence" value="ECO:0007669"/>
    <property type="project" value="TreeGrafter"/>
</dbReference>
<dbReference type="PANTHER" id="PTHR14191">
    <property type="entry name" value="PDZ DOMAIN CONTAINING PROTEIN"/>
    <property type="match status" value="1"/>
</dbReference>
<dbReference type="GO" id="GO:0005102">
    <property type="term" value="F:signaling receptor binding"/>
    <property type="evidence" value="ECO:0007669"/>
    <property type="project" value="TreeGrafter"/>
</dbReference>
<dbReference type="Proteomes" id="UP000694381">
    <property type="component" value="Unassembled WGS sequence"/>
</dbReference>
<sequence>MASTFNPRECKLSKQEGQNYGFFLRIEKDTAGHLIRVIEKGSPAEKAGLL</sequence>
<evidence type="ECO:0000313" key="3">
    <source>
        <dbReference type="Proteomes" id="UP000694381"/>
    </source>
</evidence>
<dbReference type="InterPro" id="IPR051067">
    <property type="entry name" value="NHER"/>
</dbReference>
<dbReference type="AlphaFoldDB" id="A0A8C6S201"/>
<dbReference type="GeneTree" id="ENSGT01050000248458"/>
<name>A0A8C6S201_NANGA</name>
<keyword evidence="3" id="KW-1185">Reference proteome</keyword>
<dbReference type="GO" id="GO:0016324">
    <property type="term" value="C:apical plasma membrane"/>
    <property type="evidence" value="ECO:0007669"/>
    <property type="project" value="TreeGrafter"/>
</dbReference>
<proteinExistence type="predicted"/>
<dbReference type="PANTHER" id="PTHR14191:SF6">
    <property type="entry name" value="NA(+)_H(+) EXCHANGE REGULATORY COFACTOR NHE-RF3-RELATED"/>
    <property type="match status" value="1"/>
</dbReference>
<dbReference type="SUPFAM" id="SSF50156">
    <property type="entry name" value="PDZ domain-like"/>
    <property type="match status" value="1"/>
</dbReference>